<dbReference type="AlphaFoldDB" id="A0A8R7QDX9"/>
<dbReference type="EnsemblPlants" id="TuG1812G0500001642.01.T01">
    <property type="protein sequence ID" value="TuG1812G0500001642.01.T01"/>
    <property type="gene ID" value="TuG1812G0500001642.01"/>
</dbReference>
<dbReference type="Gramene" id="TuG1812G0500001642.01.T01">
    <property type="protein sequence ID" value="TuG1812G0500001642.01.T01"/>
    <property type="gene ID" value="TuG1812G0500001642.01"/>
</dbReference>
<reference evidence="2" key="3">
    <citation type="submission" date="2022-06" db="UniProtKB">
        <authorList>
            <consortium name="EnsemblPlants"/>
        </authorList>
    </citation>
    <scope>IDENTIFICATION</scope>
</reference>
<dbReference type="Proteomes" id="UP000015106">
    <property type="component" value="Chromosome 5"/>
</dbReference>
<name>A0A8R7QDX9_TRIUA</name>
<accession>A0A8R7QDX9</accession>
<evidence type="ECO:0000313" key="2">
    <source>
        <dbReference type="EnsemblPlants" id="TuG1812G0500001642.01.T01"/>
    </source>
</evidence>
<reference evidence="3" key="1">
    <citation type="journal article" date="2013" name="Nature">
        <title>Draft genome of the wheat A-genome progenitor Triticum urartu.</title>
        <authorList>
            <person name="Ling H.Q."/>
            <person name="Zhao S."/>
            <person name="Liu D."/>
            <person name="Wang J."/>
            <person name="Sun H."/>
            <person name="Zhang C."/>
            <person name="Fan H."/>
            <person name="Li D."/>
            <person name="Dong L."/>
            <person name="Tao Y."/>
            <person name="Gao C."/>
            <person name="Wu H."/>
            <person name="Li Y."/>
            <person name="Cui Y."/>
            <person name="Guo X."/>
            <person name="Zheng S."/>
            <person name="Wang B."/>
            <person name="Yu K."/>
            <person name="Liang Q."/>
            <person name="Yang W."/>
            <person name="Lou X."/>
            <person name="Chen J."/>
            <person name="Feng M."/>
            <person name="Jian J."/>
            <person name="Zhang X."/>
            <person name="Luo G."/>
            <person name="Jiang Y."/>
            <person name="Liu J."/>
            <person name="Wang Z."/>
            <person name="Sha Y."/>
            <person name="Zhang B."/>
            <person name="Wu H."/>
            <person name="Tang D."/>
            <person name="Shen Q."/>
            <person name="Xue P."/>
            <person name="Zou S."/>
            <person name="Wang X."/>
            <person name="Liu X."/>
            <person name="Wang F."/>
            <person name="Yang Y."/>
            <person name="An X."/>
            <person name="Dong Z."/>
            <person name="Zhang K."/>
            <person name="Zhang X."/>
            <person name="Luo M.C."/>
            <person name="Dvorak J."/>
            <person name="Tong Y."/>
            <person name="Wang J."/>
            <person name="Yang H."/>
            <person name="Li Z."/>
            <person name="Wang D."/>
            <person name="Zhang A."/>
            <person name="Wang J."/>
        </authorList>
    </citation>
    <scope>NUCLEOTIDE SEQUENCE</scope>
    <source>
        <strain evidence="3">cv. G1812</strain>
    </source>
</reference>
<proteinExistence type="predicted"/>
<feature type="region of interest" description="Disordered" evidence="1">
    <location>
        <begin position="136"/>
        <end position="211"/>
    </location>
</feature>
<evidence type="ECO:0000313" key="3">
    <source>
        <dbReference type="Proteomes" id="UP000015106"/>
    </source>
</evidence>
<sequence length="211" mass="22173">MDAGAALRRCSPALPCVLHHRRSCLFRRSLLPRAESLPPLPASRISPLFPQKSFLLPPAASPARAHSVPPSVDGRSVAGPWLGGRLRCLPPPPSPGAAAPAPVAWGAAVMARRETVAKESSAQAVSRIVSSCANSTGLAPVHPSSTPTPSSRLPPPRAGWSRCQRCSRRCATPQRSGGSRSCPPPSRPSSKRVGPARTVCTRKKASSNIVW</sequence>
<evidence type="ECO:0000256" key="1">
    <source>
        <dbReference type="SAM" id="MobiDB-lite"/>
    </source>
</evidence>
<protein>
    <submittedName>
        <fullName evidence="2">Uncharacterized protein</fullName>
    </submittedName>
</protein>
<keyword evidence="3" id="KW-1185">Reference proteome</keyword>
<organism evidence="2 3">
    <name type="scientific">Triticum urartu</name>
    <name type="common">Red wild einkorn</name>
    <name type="synonym">Crithodium urartu</name>
    <dbReference type="NCBI Taxonomy" id="4572"/>
    <lineage>
        <taxon>Eukaryota</taxon>
        <taxon>Viridiplantae</taxon>
        <taxon>Streptophyta</taxon>
        <taxon>Embryophyta</taxon>
        <taxon>Tracheophyta</taxon>
        <taxon>Spermatophyta</taxon>
        <taxon>Magnoliopsida</taxon>
        <taxon>Liliopsida</taxon>
        <taxon>Poales</taxon>
        <taxon>Poaceae</taxon>
        <taxon>BOP clade</taxon>
        <taxon>Pooideae</taxon>
        <taxon>Triticodae</taxon>
        <taxon>Triticeae</taxon>
        <taxon>Triticinae</taxon>
        <taxon>Triticum</taxon>
    </lineage>
</organism>
<reference evidence="2" key="2">
    <citation type="submission" date="2018-03" db="EMBL/GenBank/DDBJ databases">
        <title>The Triticum urartu genome reveals the dynamic nature of wheat genome evolution.</title>
        <authorList>
            <person name="Ling H."/>
            <person name="Ma B."/>
            <person name="Shi X."/>
            <person name="Liu H."/>
            <person name="Dong L."/>
            <person name="Sun H."/>
            <person name="Cao Y."/>
            <person name="Gao Q."/>
            <person name="Zheng S."/>
            <person name="Li Y."/>
            <person name="Yu Y."/>
            <person name="Du H."/>
            <person name="Qi M."/>
            <person name="Li Y."/>
            <person name="Yu H."/>
            <person name="Cui Y."/>
            <person name="Wang N."/>
            <person name="Chen C."/>
            <person name="Wu H."/>
            <person name="Zhao Y."/>
            <person name="Zhang J."/>
            <person name="Li Y."/>
            <person name="Zhou W."/>
            <person name="Zhang B."/>
            <person name="Hu W."/>
            <person name="Eijk M."/>
            <person name="Tang J."/>
            <person name="Witsenboer H."/>
            <person name="Zhao S."/>
            <person name="Li Z."/>
            <person name="Zhang A."/>
            <person name="Wang D."/>
            <person name="Liang C."/>
        </authorList>
    </citation>
    <scope>NUCLEOTIDE SEQUENCE [LARGE SCALE GENOMIC DNA]</scope>
    <source>
        <strain evidence="2">cv. G1812</strain>
    </source>
</reference>